<protein>
    <submittedName>
        <fullName evidence="1">Acyl-CoA thioesterase</fullName>
    </submittedName>
</protein>
<evidence type="ECO:0000313" key="2">
    <source>
        <dbReference type="Proteomes" id="UP000480275"/>
    </source>
</evidence>
<comment type="caution">
    <text evidence="1">The sequence shown here is derived from an EMBL/GenBank/DDBJ whole genome shotgun (WGS) entry which is preliminary data.</text>
</comment>
<dbReference type="EMBL" id="WIXJ01000002">
    <property type="protein sequence ID" value="MQY50946.1"/>
    <property type="molecule type" value="Genomic_DNA"/>
</dbReference>
<name>A0A6L5JV48_RHOTE</name>
<dbReference type="InterPro" id="IPR029069">
    <property type="entry name" value="HotDog_dom_sf"/>
</dbReference>
<dbReference type="AlphaFoldDB" id="A0A6L5JV48"/>
<gene>
    <name evidence="1" type="ORF">GHK24_04025</name>
</gene>
<dbReference type="Proteomes" id="UP000480275">
    <property type="component" value="Unassembled WGS sequence"/>
</dbReference>
<proteinExistence type="predicted"/>
<dbReference type="OrthoDB" id="9799036at2"/>
<dbReference type="GO" id="GO:0047617">
    <property type="term" value="F:fatty acyl-CoA hydrolase activity"/>
    <property type="evidence" value="ECO:0007669"/>
    <property type="project" value="TreeGrafter"/>
</dbReference>
<organism evidence="1 2">
    <name type="scientific">Rhodocyclus tenuis</name>
    <name type="common">Rhodospirillum tenue</name>
    <dbReference type="NCBI Taxonomy" id="1066"/>
    <lineage>
        <taxon>Bacteria</taxon>
        <taxon>Pseudomonadati</taxon>
        <taxon>Pseudomonadota</taxon>
        <taxon>Betaproteobacteria</taxon>
        <taxon>Rhodocyclales</taxon>
        <taxon>Rhodocyclaceae</taxon>
        <taxon>Rhodocyclus</taxon>
    </lineage>
</organism>
<reference evidence="1 2" key="1">
    <citation type="submission" date="2019-10" db="EMBL/GenBank/DDBJ databases">
        <title>Whole-genome sequence of the purple nonsulfur photosynthetic bacterium Rhodocyclus tenuis.</title>
        <authorList>
            <person name="Kyndt J.A."/>
            <person name="Meyer T.E."/>
        </authorList>
    </citation>
    <scope>NUCLEOTIDE SEQUENCE [LARGE SCALE GENOMIC DNA]</scope>
    <source>
        <strain evidence="1 2">DSM 110</strain>
    </source>
</reference>
<dbReference type="InterPro" id="IPR050563">
    <property type="entry name" value="4-hydroxybenzoyl-CoA_TE"/>
</dbReference>
<dbReference type="CDD" id="cd00586">
    <property type="entry name" value="4HBT"/>
    <property type="match status" value="1"/>
</dbReference>
<evidence type="ECO:0000313" key="1">
    <source>
        <dbReference type="EMBL" id="MQY50946.1"/>
    </source>
</evidence>
<dbReference type="SUPFAM" id="SSF54637">
    <property type="entry name" value="Thioesterase/thiol ester dehydrase-isomerase"/>
    <property type="match status" value="1"/>
</dbReference>
<accession>A0A6L5JV48</accession>
<dbReference type="Pfam" id="PF13279">
    <property type="entry name" value="4HBT_2"/>
    <property type="match status" value="1"/>
</dbReference>
<dbReference type="PANTHER" id="PTHR31793:SF24">
    <property type="entry name" value="LONG-CHAIN ACYL-COA THIOESTERASE FADM"/>
    <property type="match status" value="1"/>
</dbReference>
<dbReference type="PANTHER" id="PTHR31793">
    <property type="entry name" value="4-HYDROXYBENZOYL-COA THIOESTERASE FAMILY MEMBER"/>
    <property type="match status" value="1"/>
</dbReference>
<dbReference type="Gene3D" id="3.10.129.10">
    <property type="entry name" value="Hotdog Thioesterase"/>
    <property type="match status" value="1"/>
</dbReference>
<sequence>MEVRRKHVHTSLIPIRWGDMDAYGHVNNTIYFRYVEQCRVEYLERMGFAAMPQGSAPVIISAACTFHLPLTYPGVVEVQMFCGLPGRSSVPSFYEIRRQGDGTLYASGEAKIVWMDVASGKSTPLPDVLRHALTAD</sequence>